<evidence type="ECO:0000256" key="1">
    <source>
        <dbReference type="ARBA" id="ARBA00022448"/>
    </source>
</evidence>
<accession>A0A2H0XYS4</accession>
<sequence length="405" mass="44416">MKNSNILISVVVLVVLIFGYFKFMKSEPLKMYQAGDLMLRVSLSPNPPRVGDVKLTVIPVDRQKIATIDVGYGMPAMGNMPAMHSVVSGERAGDGYKALLSVSMLGTWDLNLELKTKDGKSQKANFKFSTGQKGLSYYPDEAPAPMDMSSDVPMVKLTAKQVKLAEVKSAPLKKLTIFRSIRAAGVVAYDPDLLVAEQEYLAEEENKDLVLNKLKLLGISKAELVVLDKTQKPDEALILPSDRAWVYADIYEYEIGDVKAGQRVAIKSIAYPENTFYGIIRSIVPAFNAKTRSNRVRIEVLTASRKLNPNMYVDAIFNIPLGSKPAIPKAAALITGKEQLVYVDHGSGYYERRLPKLGSLAYTQANLPVYPVISGIKEGELVVGEANFLLDSQSELSGGISGLYK</sequence>
<evidence type="ECO:0000259" key="3">
    <source>
        <dbReference type="Pfam" id="PF25954"/>
    </source>
</evidence>
<evidence type="ECO:0000313" key="5">
    <source>
        <dbReference type="Proteomes" id="UP000231343"/>
    </source>
</evidence>
<dbReference type="EMBL" id="PEYM01000062">
    <property type="protein sequence ID" value="PIS30144.1"/>
    <property type="molecule type" value="Genomic_DNA"/>
</dbReference>
<dbReference type="Pfam" id="PF25954">
    <property type="entry name" value="Beta-barrel_RND_2"/>
    <property type="match status" value="1"/>
</dbReference>
<name>A0A2H0XYS4_UNCSA</name>
<dbReference type="GO" id="GO:0060003">
    <property type="term" value="P:copper ion export"/>
    <property type="evidence" value="ECO:0007669"/>
    <property type="project" value="TreeGrafter"/>
</dbReference>
<dbReference type="GO" id="GO:0015679">
    <property type="term" value="P:plasma membrane copper ion transport"/>
    <property type="evidence" value="ECO:0007669"/>
    <property type="project" value="TreeGrafter"/>
</dbReference>
<organism evidence="4 5">
    <name type="scientific">Candidatus Saganbacteria bacterium CG08_land_8_20_14_0_20_45_16</name>
    <dbReference type="NCBI Taxonomy" id="2014293"/>
    <lineage>
        <taxon>Bacteria</taxon>
        <taxon>Bacillati</taxon>
        <taxon>Saganbacteria</taxon>
    </lineage>
</organism>
<dbReference type="Gene3D" id="2.40.420.20">
    <property type="match status" value="1"/>
</dbReference>
<dbReference type="PANTHER" id="PTHR30097:SF15">
    <property type="entry name" value="CATION EFFLUX SYSTEM PROTEIN CUSB"/>
    <property type="match status" value="1"/>
</dbReference>
<keyword evidence="2" id="KW-0472">Membrane</keyword>
<gene>
    <name evidence="4" type="ORF">COT42_03650</name>
</gene>
<evidence type="ECO:0000313" key="4">
    <source>
        <dbReference type="EMBL" id="PIS30144.1"/>
    </source>
</evidence>
<dbReference type="Proteomes" id="UP000231343">
    <property type="component" value="Unassembled WGS sequence"/>
</dbReference>
<feature type="transmembrane region" description="Helical" evidence="2">
    <location>
        <begin position="6"/>
        <end position="23"/>
    </location>
</feature>
<dbReference type="InterPro" id="IPR051909">
    <property type="entry name" value="MFP_Cation_Efflux"/>
</dbReference>
<dbReference type="GO" id="GO:0046914">
    <property type="term" value="F:transition metal ion binding"/>
    <property type="evidence" value="ECO:0007669"/>
    <property type="project" value="TreeGrafter"/>
</dbReference>
<dbReference type="AlphaFoldDB" id="A0A2H0XYS4"/>
<dbReference type="GO" id="GO:0030288">
    <property type="term" value="C:outer membrane-bounded periplasmic space"/>
    <property type="evidence" value="ECO:0007669"/>
    <property type="project" value="TreeGrafter"/>
</dbReference>
<dbReference type="InterPro" id="IPR058792">
    <property type="entry name" value="Beta-barrel_RND_2"/>
</dbReference>
<feature type="domain" description="CusB-like beta-barrel" evidence="3">
    <location>
        <begin position="245"/>
        <end position="317"/>
    </location>
</feature>
<dbReference type="Gene3D" id="2.40.30.170">
    <property type="match status" value="1"/>
</dbReference>
<keyword evidence="1" id="KW-0813">Transport</keyword>
<reference evidence="4 5" key="1">
    <citation type="submission" date="2017-09" db="EMBL/GenBank/DDBJ databases">
        <title>Depth-based differentiation of microbial function through sediment-hosted aquifers and enrichment of novel symbionts in the deep terrestrial subsurface.</title>
        <authorList>
            <person name="Probst A.J."/>
            <person name="Ladd B."/>
            <person name="Jarett J.K."/>
            <person name="Geller-Mcgrath D.E."/>
            <person name="Sieber C.M."/>
            <person name="Emerson J.B."/>
            <person name="Anantharaman K."/>
            <person name="Thomas B.C."/>
            <person name="Malmstrom R."/>
            <person name="Stieglmeier M."/>
            <person name="Klingl A."/>
            <person name="Woyke T."/>
            <person name="Ryan C.M."/>
            <person name="Banfield J.F."/>
        </authorList>
    </citation>
    <scope>NUCLEOTIDE SEQUENCE [LARGE SCALE GENOMIC DNA]</scope>
    <source>
        <strain evidence="4">CG08_land_8_20_14_0_20_45_16</strain>
    </source>
</reference>
<dbReference type="PANTHER" id="PTHR30097">
    <property type="entry name" value="CATION EFFLUX SYSTEM PROTEIN CUSB"/>
    <property type="match status" value="1"/>
</dbReference>
<protein>
    <recommendedName>
        <fullName evidence="3">CusB-like beta-barrel domain-containing protein</fullName>
    </recommendedName>
</protein>
<comment type="caution">
    <text evidence="4">The sequence shown here is derived from an EMBL/GenBank/DDBJ whole genome shotgun (WGS) entry which is preliminary data.</text>
</comment>
<keyword evidence="2" id="KW-0812">Transmembrane</keyword>
<evidence type="ECO:0000256" key="2">
    <source>
        <dbReference type="SAM" id="Phobius"/>
    </source>
</evidence>
<proteinExistence type="predicted"/>
<keyword evidence="2" id="KW-1133">Transmembrane helix</keyword>